<evidence type="ECO:0000256" key="1">
    <source>
        <dbReference type="ARBA" id="ARBA00022603"/>
    </source>
</evidence>
<organism evidence="4 5">
    <name type="scientific">Sphingobacterium hungaricum</name>
    <dbReference type="NCBI Taxonomy" id="2082723"/>
    <lineage>
        <taxon>Bacteria</taxon>
        <taxon>Pseudomonadati</taxon>
        <taxon>Bacteroidota</taxon>
        <taxon>Sphingobacteriia</taxon>
        <taxon>Sphingobacteriales</taxon>
        <taxon>Sphingobacteriaceae</taxon>
        <taxon>Sphingobacterium</taxon>
    </lineage>
</organism>
<dbReference type="PANTHER" id="PTHR46429">
    <property type="entry name" value="23S RRNA (GUANOSINE-2'-O-)-METHYLTRANSFERASE RLMB"/>
    <property type="match status" value="1"/>
</dbReference>
<feature type="domain" description="tRNA/rRNA methyltransferase SpoU type" evidence="3">
    <location>
        <begin position="25"/>
        <end position="168"/>
    </location>
</feature>
<evidence type="ECO:0000313" key="4">
    <source>
        <dbReference type="EMBL" id="MBE8712862.1"/>
    </source>
</evidence>
<reference evidence="4" key="1">
    <citation type="submission" date="2018-02" db="EMBL/GenBank/DDBJ databases">
        <authorList>
            <person name="Vasarhelyi B.M."/>
            <person name="Deshmukh S."/>
            <person name="Balint B."/>
            <person name="Kukolya J."/>
        </authorList>
    </citation>
    <scope>NUCLEOTIDE SEQUENCE</scope>
    <source>
        <strain evidence="4">KB22</strain>
    </source>
</reference>
<dbReference type="PANTHER" id="PTHR46429:SF1">
    <property type="entry name" value="23S RRNA (GUANOSINE-2'-O-)-METHYLTRANSFERASE RLMB"/>
    <property type="match status" value="1"/>
</dbReference>
<dbReference type="Gene3D" id="3.40.1280.10">
    <property type="match status" value="1"/>
</dbReference>
<dbReference type="Pfam" id="PF00588">
    <property type="entry name" value="SpoU_methylase"/>
    <property type="match status" value="1"/>
</dbReference>
<evidence type="ECO:0000256" key="2">
    <source>
        <dbReference type="ARBA" id="ARBA00022679"/>
    </source>
</evidence>
<protein>
    <submittedName>
        <fullName evidence="4">RNA methyltransferase</fullName>
    </submittedName>
</protein>
<accession>A0A928UY00</accession>
<dbReference type="CDD" id="cd18097">
    <property type="entry name" value="SpoU-like"/>
    <property type="match status" value="1"/>
</dbReference>
<evidence type="ECO:0000313" key="5">
    <source>
        <dbReference type="Proteomes" id="UP000616201"/>
    </source>
</evidence>
<dbReference type="GO" id="GO:0005829">
    <property type="term" value="C:cytosol"/>
    <property type="evidence" value="ECO:0007669"/>
    <property type="project" value="TreeGrafter"/>
</dbReference>
<proteinExistence type="predicted"/>
<dbReference type="InterPro" id="IPR001537">
    <property type="entry name" value="SpoU_MeTrfase"/>
</dbReference>
<keyword evidence="2" id="KW-0808">Transferase</keyword>
<keyword evidence="1 4" id="KW-0489">Methyltransferase</keyword>
<dbReference type="Proteomes" id="UP000616201">
    <property type="component" value="Unassembled WGS sequence"/>
</dbReference>
<dbReference type="GO" id="GO:0003723">
    <property type="term" value="F:RNA binding"/>
    <property type="evidence" value="ECO:0007669"/>
    <property type="project" value="InterPro"/>
</dbReference>
<comment type="caution">
    <text evidence="4">The sequence shown here is derived from an EMBL/GenBank/DDBJ whole genome shotgun (WGS) entry which is preliminary data.</text>
</comment>
<dbReference type="GO" id="GO:0032259">
    <property type="term" value="P:methylation"/>
    <property type="evidence" value="ECO:0007669"/>
    <property type="project" value="UniProtKB-KW"/>
</dbReference>
<evidence type="ECO:0000259" key="3">
    <source>
        <dbReference type="Pfam" id="PF00588"/>
    </source>
</evidence>
<dbReference type="InterPro" id="IPR004441">
    <property type="entry name" value="rRNA_MeTrfase_TrmH"/>
</dbReference>
<keyword evidence="5" id="KW-1185">Reference proteome</keyword>
<dbReference type="GO" id="GO:0008173">
    <property type="term" value="F:RNA methyltransferase activity"/>
    <property type="evidence" value="ECO:0007669"/>
    <property type="project" value="InterPro"/>
</dbReference>
<dbReference type="InterPro" id="IPR029026">
    <property type="entry name" value="tRNA_m1G_MTases_N"/>
</dbReference>
<gene>
    <name evidence="4" type="ORF">C4F49_04115</name>
</gene>
<sequence length="177" mass="20157">MQKLSMDELQRMDVESFKEFQKFPITLVLDNVRSMHNVGSSFRTADGFAIEKIILCGITAQPPHREIEKTALGATKSVEWEHVEQTMDAIQKLKAENYTILAIEQAQESISLENFSLSADKKYALIFGNEVHGVDEEVMKIIDHCIEIPQFGTKHSFNVSVSVGIVLWDFIHKLRFT</sequence>
<name>A0A928UY00_9SPHI</name>
<dbReference type="InterPro" id="IPR029028">
    <property type="entry name" value="Alpha/beta_knot_MTases"/>
</dbReference>
<dbReference type="EMBL" id="PRDK01000003">
    <property type="protein sequence ID" value="MBE8712862.1"/>
    <property type="molecule type" value="Genomic_DNA"/>
</dbReference>
<dbReference type="GO" id="GO:0006396">
    <property type="term" value="P:RNA processing"/>
    <property type="evidence" value="ECO:0007669"/>
    <property type="project" value="InterPro"/>
</dbReference>
<dbReference type="AlphaFoldDB" id="A0A928UY00"/>
<dbReference type="SUPFAM" id="SSF75217">
    <property type="entry name" value="alpha/beta knot"/>
    <property type="match status" value="1"/>
</dbReference>
<dbReference type="RefSeq" id="WP_196935862.1">
    <property type="nucleotide sequence ID" value="NZ_MU158698.1"/>
</dbReference>